<keyword evidence="5" id="KW-0552">Olfaction</keyword>
<sequence length="212" mass="24866">MWQFMDIVLNVDNPYDFTNNLNMLLTSSAACYKIFIVWLNYEKIAALINCLIEEPFKPLNLSETKIQRQYDKIIRYAQLVNVRFTKIVGFQFMTSTMVICCNLYQLTDSALSANHIPLIMYTCCMLTQIFIYCWFGNKVKFKSLQLTDSIFHIEWPILNNNIKKSLLVIMKRVIIPIEISTVYILTINLDSFVALLKTSYSVYNLLVRVQEY</sequence>
<dbReference type="GO" id="GO:0005886">
    <property type="term" value="C:plasma membrane"/>
    <property type="evidence" value="ECO:0007669"/>
    <property type="project" value="UniProtKB-SubCell"/>
</dbReference>
<feature type="transmembrane region" description="Helical" evidence="10">
    <location>
        <begin position="118"/>
        <end position="135"/>
    </location>
</feature>
<dbReference type="PANTHER" id="PTHR21137">
    <property type="entry name" value="ODORANT RECEPTOR"/>
    <property type="match status" value="1"/>
</dbReference>
<keyword evidence="4 10" id="KW-0812">Transmembrane</keyword>
<evidence type="ECO:0000256" key="8">
    <source>
        <dbReference type="ARBA" id="ARBA00023170"/>
    </source>
</evidence>
<evidence type="ECO:0000256" key="2">
    <source>
        <dbReference type="ARBA" id="ARBA00022475"/>
    </source>
</evidence>
<evidence type="ECO:0008006" key="13">
    <source>
        <dbReference type="Google" id="ProtNLM"/>
    </source>
</evidence>
<dbReference type="OrthoDB" id="6597368at2759"/>
<dbReference type="GO" id="GO:0005549">
    <property type="term" value="F:odorant binding"/>
    <property type="evidence" value="ECO:0007669"/>
    <property type="project" value="InterPro"/>
</dbReference>
<keyword evidence="7 10" id="KW-0472">Membrane</keyword>
<protein>
    <recommendedName>
        <fullName evidence="13">Odorant receptor</fullName>
    </recommendedName>
</protein>
<keyword evidence="6 10" id="KW-1133">Transmembrane helix</keyword>
<dbReference type="InterPro" id="IPR004117">
    <property type="entry name" value="7tm6_olfct_rcpt"/>
</dbReference>
<evidence type="ECO:0000256" key="5">
    <source>
        <dbReference type="ARBA" id="ARBA00022725"/>
    </source>
</evidence>
<feature type="transmembrane region" description="Helical" evidence="10">
    <location>
        <begin position="173"/>
        <end position="196"/>
    </location>
</feature>
<proteinExistence type="predicted"/>
<comment type="subcellular location">
    <subcellularLocation>
        <location evidence="1">Cell membrane</location>
        <topology evidence="1">Multi-pass membrane protein</topology>
    </subcellularLocation>
</comment>
<dbReference type="Pfam" id="PF02949">
    <property type="entry name" value="7tm_6"/>
    <property type="match status" value="1"/>
</dbReference>
<dbReference type="Proteomes" id="UP000005205">
    <property type="component" value="Unassembled WGS sequence"/>
</dbReference>
<feature type="transmembrane region" description="Helical" evidence="10">
    <location>
        <begin position="87"/>
        <end position="106"/>
    </location>
</feature>
<evidence type="ECO:0000256" key="4">
    <source>
        <dbReference type="ARBA" id="ARBA00022692"/>
    </source>
</evidence>
<keyword evidence="8" id="KW-0675">Receptor</keyword>
<evidence type="ECO:0000256" key="1">
    <source>
        <dbReference type="ARBA" id="ARBA00004651"/>
    </source>
</evidence>
<gene>
    <name evidence="11" type="primary">105623220</name>
</gene>
<keyword evidence="12" id="KW-1185">Reference proteome</keyword>
<evidence type="ECO:0000313" key="12">
    <source>
        <dbReference type="Proteomes" id="UP000005205"/>
    </source>
</evidence>
<keyword evidence="2" id="KW-1003">Cell membrane</keyword>
<evidence type="ECO:0000256" key="9">
    <source>
        <dbReference type="ARBA" id="ARBA00023224"/>
    </source>
</evidence>
<dbReference type="AlphaFoldDB" id="A0A158NR56"/>
<dbReference type="EMBL" id="ADTU01001886">
    <property type="status" value="NOT_ANNOTATED_CDS"/>
    <property type="molecule type" value="Genomic_DNA"/>
</dbReference>
<dbReference type="GO" id="GO:0007165">
    <property type="term" value="P:signal transduction"/>
    <property type="evidence" value="ECO:0007669"/>
    <property type="project" value="UniProtKB-KW"/>
</dbReference>
<reference evidence="12" key="1">
    <citation type="journal article" date="2011" name="PLoS Genet.">
        <title>The genome sequence of the leaf-cutter ant Atta cephalotes reveals insights into its obligate symbiotic lifestyle.</title>
        <authorList>
            <person name="Suen G."/>
            <person name="Teiling C."/>
            <person name="Li L."/>
            <person name="Holt C."/>
            <person name="Abouheif E."/>
            <person name="Bornberg-Bauer E."/>
            <person name="Bouffard P."/>
            <person name="Caldera E.J."/>
            <person name="Cash E."/>
            <person name="Cavanaugh A."/>
            <person name="Denas O."/>
            <person name="Elhaik E."/>
            <person name="Fave M.J."/>
            <person name="Gadau J."/>
            <person name="Gibson J.D."/>
            <person name="Graur D."/>
            <person name="Grubbs K.J."/>
            <person name="Hagen D.E."/>
            <person name="Harkins T.T."/>
            <person name="Helmkampf M."/>
            <person name="Hu H."/>
            <person name="Johnson B.R."/>
            <person name="Kim J."/>
            <person name="Marsh S.E."/>
            <person name="Moeller J.A."/>
            <person name="Munoz-Torres M.C."/>
            <person name="Murphy M.C."/>
            <person name="Naughton M.C."/>
            <person name="Nigam S."/>
            <person name="Overson R."/>
            <person name="Rajakumar R."/>
            <person name="Reese J.T."/>
            <person name="Scott J.J."/>
            <person name="Smith C.R."/>
            <person name="Tao S."/>
            <person name="Tsutsui N.D."/>
            <person name="Viljakainen L."/>
            <person name="Wissler L."/>
            <person name="Yandell M.D."/>
            <person name="Zimmer F."/>
            <person name="Taylor J."/>
            <person name="Slater S.C."/>
            <person name="Clifton S.W."/>
            <person name="Warren W.C."/>
            <person name="Elsik C.G."/>
            <person name="Smith C.D."/>
            <person name="Weinstock G.M."/>
            <person name="Gerardo N.M."/>
            <person name="Currie C.R."/>
        </authorList>
    </citation>
    <scope>NUCLEOTIDE SEQUENCE [LARGE SCALE GENOMIC DNA]</scope>
</reference>
<accession>A0A158NR56</accession>
<dbReference type="KEGG" id="acep:105623220"/>
<evidence type="ECO:0000256" key="7">
    <source>
        <dbReference type="ARBA" id="ARBA00023136"/>
    </source>
</evidence>
<evidence type="ECO:0000313" key="11">
    <source>
        <dbReference type="EnsemblMetazoa" id="XP_012060014.1"/>
    </source>
</evidence>
<dbReference type="PANTHER" id="PTHR21137:SF35">
    <property type="entry name" value="ODORANT RECEPTOR 19A-RELATED"/>
    <property type="match status" value="1"/>
</dbReference>
<keyword evidence="9" id="KW-0807">Transducer</keyword>
<organism evidence="11 12">
    <name type="scientific">Atta cephalotes</name>
    <name type="common">Leafcutter ant</name>
    <dbReference type="NCBI Taxonomy" id="12957"/>
    <lineage>
        <taxon>Eukaryota</taxon>
        <taxon>Metazoa</taxon>
        <taxon>Ecdysozoa</taxon>
        <taxon>Arthropoda</taxon>
        <taxon>Hexapoda</taxon>
        <taxon>Insecta</taxon>
        <taxon>Pterygota</taxon>
        <taxon>Neoptera</taxon>
        <taxon>Endopterygota</taxon>
        <taxon>Hymenoptera</taxon>
        <taxon>Apocrita</taxon>
        <taxon>Aculeata</taxon>
        <taxon>Formicoidea</taxon>
        <taxon>Formicidae</taxon>
        <taxon>Myrmicinae</taxon>
        <taxon>Atta</taxon>
    </lineage>
</organism>
<feature type="transmembrane region" description="Helical" evidence="10">
    <location>
        <begin position="20"/>
        <end position="39"/>
    </location>
</feature>
<evidence type="ECO:0000256" key="6">
    <source>
        <dbReference type="ARBA" id="ARBA00022989"/>
    </source>
</evidence>
<dbReference type="GO" id="GO:0004984">
    <property type="term" value="F:olfactory receptor activity"/>
    <property type="evidence" value="ECO:0007669"/>
    <property type="project" value="InterPro"/>
</dbReference>
<evidence type="ECO:0000256" key="10">
    <source>
        <dbReference type="SAM" id="Phobius"/>
    </source>
</evidence>
<dbReference type="EnsemblMetazoa" id="XM_012204624.1">
    <property type="protein sequence ID" value="XP_012060014.1"/>
    <property type="gene ID" value="LOC105623220"/>
</dbReference>
<evidence type="ECO:0000256" key="3">
    <source>
        <dbReference type="ARBA" id="ARBA00022606"/>
    </source>
</evidence>
<dbReference type="FunCoup" id="A0A158NR56">
    <property type="interactions" value="75"/>
</dbReference>
<name>A0A158NR56_ATTCE</name>
<keyword evidence="3" id="KW-0716">Sensory transduction</keyword>
<reference evidence="11" key="2">
    <citation type="submission" date="2016-04" db="UniProtKB">
        <authorList>
            <consortium name="EnsemblMetazoa"/>
        </authorList>
    </citation>
    <scope>IDENTIFICATION</scope>
</reference>
<dbReference type="InParanoid" id="A0A158NR56"/>